<evidence type="ECO:0000313" key="3">
    <source>
        <dbReference type="Proteomes" id="UP000016936"/>
    </source>
</evidence>
<dbReference type="GO" id="GO:0005737">
    <property type="term" value="C:cytoplasm"/>
    <property type="evidence" value="ECO:0007669"/>
    <property type="project" value="TreeGrafter"/>
</dbReference>
<dbReference type="OMA" id="WAIVQTQ"/>
<reference evidence="3" key="2">
    <citation type="journal article" date="2013" name="PLoS Genet.">
        <title>Comparative genome structure, secondary metabolite, and effector coding capacity across Cochliobolus pathogens.</title>
        <authorList>
            <person name="Condon B.J."/>
            <person name="Leng Y."/>
            <person name="Wu D."/>
            <person name="Bushley K.E."/>
            <person name="Ohm R.A."/>
            <person name="Otillar R."/>
            <person name="Martin J."/>
            <person name="Schackwitz W."/>
            <person name="Grimwood J."/>
            <person name="MohdZainudin N."/>
            <person name="Xue C."/>
            <person name="Wang R."/>
            <person name="Manning V.A."/>
            <person name="Dhillon B."/>
            <person name="Tu Z.J."/>
            <person name="Steffenson B.J."/>
            <person name="Salamov A."/>
            <person name="Sun H."/>
            <person name="Lowry S."/>
            <person name="LaButti K."/>
            <person name="Han J."/>
            <person name="Copeland A."/>
            <person name="Lindquist E."/>
            <person name="Barry K."/>
            <person name="Schmutz J."/>
            <person name="Baker S.E."/>
            <person name="Ciuffetti L.M."/>
            <person name="Grigoriev I.V."/>
            <person name="Zhong S."/>
            <person name="Turgeon B.G."/>
        </authorList>
    </citation>
    <scope>NUCLEOTIDE SEQUENCE [LARGE SCALE GENOMIC DNA]</scope>
    <source>
        <strain evidence="3">C5 / ATCC 48332 / race O</strain>
    </source>
</reference>
<dbReference type="Pfam" id="PF08212">
    <property type="entry name" value="Lipocalin_2"/>
    <property type="match status" value="1"/>
</dbReference>
<dbReference type="Gene3D" id="2.40.128.20">
    <property type="match status" value="1"/>
</dbReference>
<dbReference type="eggNOG" id="KOG4824">
    <property type="taxonomic scope" value="Eukaryota"/>
</dbReference>
<dbReference type="SUPFAM" id="SSF50814">
    <property type="entry name" value="Lipocalins"/>
    <property type="match status" value="1"/>
</dbReference>
<dbReference type="PANTHER" id="PTHR10612">
    <property type="entry name" value="APOLIPOPROTEIN D"/>
    <property type="match status" value="1"/>
</dbReference>
<feature type="domain" description="Lipocalin/cytosolic fatty-acid binding" evidence="1">
    <location>
        <begin position="52"/>
        <end position="194"/>
    </location>
</feature>
<dbReference type="STRING" id="701091.M2UEG9"/>
<dbReference type="EMBL" id="KB445585">
    <property type="protein sequence ID" value="EMD86373.1"/>
    <property type="molecule type" value="Genomic_DNA"/>
</dbReference>
<dbReference type="InterPro" id="IPR000566">
    <property type="entry name" value="Lipocln_cytosolic_FA-bd_dom"/>
</dbReference>
<dbReference type="InterPro" id="IPR012674">
    <property type="entry name" value="Calycin"/>
</dbReference>
<gene>
    <name evidence="2" type="ORF">COCHEDRAFT_1198301</name>
</gene>
<evidence type="ECO:0000259" key="1">
    <source>
        <dbReference type="Pfam" id="PF08212"/>
    </source>
</evidence>
<keyword evidence="3" id="KW-1185">Reference proteome</keyword>
<sequence length="201" mass="21147">MRIQPTILALASTASCSLLPRNPPTNSTTTPSVVAAQYDGTCFYPVPDATFNLNSYLGTWYQVAGTPFGPTAGARCVTANYSLNPNGTVRVVNSASAGPSTFSIQGTATPAAPAYGLAGVFTVTFPGTLPVGQASACPGPNYIVQDYAVDWAIVQTQEWNTLYVLSRVREPAEESIQAWVQRAVALGSNATEVVRFDQTGC</sequence>
<name>M2UEG9_COCH5</name>
<dbReference type="PROSITE" id="PS51257">
    <property type="entry name" value="PROKAR_LIPOPROTEIN"/>
    <property type="match status" value="1"/>
</dbReference>
<dbReference type="Proteomes" id="UP000016936">
    <property type="component" value="Unassembled WGS sequence"/>
</dbReference>
<accession>M2UEG9</accession>
<dbReference type="GO" id="GO:0006629">
    <property type="term" value="P:lipid metabolic process"/>
    <property type="evidence" value="ECO:0007669"/>
    <property type="project" value="TreeGrafter"/>
</dbReference>
<dbReference type="AlphaFoldDB" id="M2UEG9"/>
<dbReference type="HOGENOM" id="CLU_122461_0_0_1"/>
<reference evidence="2 3" key="1">
    <citation type="journal article" date="2012" name="PLoS Pathog.">
        <title>Diverse lifestyles and strategies of plant pathogenesis encoded in the genomes of eighteen Dothideomycetes fungi.</title>
        <authorList>
            <person name="Ohm R.A."/>
            <person name="Feau N."/>
            <person name="Henrissat B."/>
            <person name="Schoch C.L."/>
            <person name="Horwitz B.A."/>
            <person name="Barry K.W."/>
            <person name="Condon B.J."/>
            <person name="Copeland A.C."/>
            <person name="Dhillon B."/>
            <person name="Glaser F."/>
            <person name="Hesse C.N."/>
            <person name="Kosti I."/>
            <person name="LaButti K."/>
            <person name="Lindquist E.A."/>
            <person name="Lucas S."/>
            <person name="Salamov A.A."/>
            <person name="Bradshaw R.E."/>
            <person name="Ciuffetti L."/>
            <person name="Hamelin R.C."/>
            <person name="Kema G.H.J."/>
            <person name="Lawrence C."/>
            <person name="Scott J.A."/>
            <person name="Spatafora J.W."/>
            <person name="Turgeon B.G."/>
            <person name="de Wit P.J.G.M."/>
            <person name="Zhong S."/>
            <person name="Goodwin S.B."/>
            <person name="Grigoriev I.V."/>
        </authorList>
    </citation>
    <scope>NUCLEOTIDE SEQUENCE [LARGE SCALE GENOMIC DNA]</scope>
    <source>
        <strain evidence="3">C5 / ATCC 48332 / race O</strain>
    </source>
</reference>
<dbReference type="GO" id="GO:0000302">
    <property type="term" value="P:response to reactive oxygen species"/>
    <property type="evidence" value="ECO:0007669"/>
    <property type="project" value="TreeGrafter"/>
</dbReference>
<dbReference type="PANTHER" id="PTHR10612:SF34">
    <property type="entry name" value="APOLIPOPROTEIN D"/>
    <property type="match status" value="1"/>
</dbReference>
<protein>
    <recommendedName>
        <fullName evidence="1">Lipocalin/cytosolic fatty-acid binding domain-containing protein</fullName>
    </recommendedName>
</protein>
<proteinExistence type="predicted"/>
<organism evidence="2 3">
    <name type="scientific">Cochliobolus heterostrophus (strain C5 / ATCC 48332 / race O)</name>
    <name type="common">Southern corn leaf blight fungus</name>
    <name type="synonym">Bipolaris maydis</name>
    <dbReference type="NCBI Taxonomy" id="701091"/>
    <lineage>
        <taxon>Eukaryota</taxon>
        <taxon>Fungi</taxon>
        <taxon>Dikarya</taxon>
        <taxon>Ascomycota</taxon>
        <taxon>Pezizomycotina</taxon>
        <taxon>Dothideomycetes</taxon>
        <taxon>Pleosporomycetidae</taxon>
        <taxon>Pleosporales</taxon>
        <taxon>Pleosporineae</taxon>
        <taxon>Pleosporaceae</taxon>
        <taxon>Bipolaris</taxon>
    </lineage>
</organism>
<evidence type="ECO:0000313" key="2">
    <source>
        <dbReference type="EMBL" id="EMD86373.1"/>
    </source>
</evidence>
<dbReference type="OrthoDB" id="565904at2759"/>